<dbReference type="GO" id="GO:1990683">
    <property type="term" value="P:DNA double-strand break attachment to nuclear envelope"/>
    <property type="evidence" value="ECO:0007669"/>
    <property type="project" value="TreeGrafter"/>
</dbReference>
<dbReference type="InterPro" id="IPR047260">
    <property type="entry name" value="ERCC1-like_central_dom"/>
</dbReference>
<dbReference type="InterPro" id="IPR011335">
    <property type="entry name" value="Restrct_endonuc-II-like"/>
</dbReference>
<dbReference type="SUPFAM" id="SSF52113">
    <property type="entry name" value="BRCT domain"/>
    <property type="match status" value="5"/>
</dbReference>
<feature type="compositionally biased region" description="Acidic residues" evidence="7">
    <location>
        <begin position="1123"/>
        <end position="1133"/>
    </location>
</feature>
<feature type="compositionally biased region" description="Acidic residues" evidence="7">
    <location>
        <begin position="660"/>
        <end position="674"/>
    </location>
</feature>
<dbReference type="CDD" id="cd17743">
    <property type="entry name" value="BRCT_BRC1_like_rpt5"/>
    <property type="match status" value="1"/>
</dbReference>
<feature type="domain" description="BRCT" evidence="8">
    <location>
        <begin position="795"/>
        <end position="852"/>
    </location>
</feature>
<keyword evidence="4" id="KW-0238">DNA-binding</keyword>
<dbReference type="Proteomes" id="UP000696485">
    <property type="component" value="Unassembled WGS sequence"/>
</dbReference>
<feature type="compositionally biased region" description="Polar residues" evidence="7">
    <location>
        <begin position="1108"/>
        <end position="1122"/>
    </location>
</feature>
<feature type="domain" description="BRCT" evidence="8">
    <location>
        <begin position="137"/>
        <end position="228"/>
    </location>
</feature>
<dbReference type="EMBL" id="JAAAUY010000462">
    <property type="protein sequence ID" value="KAF9329593.1"/>
    <property type="molecule type" value="Genomic_DNA"/>
</dbReference>
<feature type="domain" description="BRCT" evidence="8">
    <location>
        <begin position="368"/>
        <end position="453"/>
    </location>
</feature>
<dbReference type="SUPFAM" id="SSF52980">
    <property type="entry name" value="Restriction endonuclease-like"/>
    <property type="match status" value="1"/>
</dbReference>
<evidence type="ECO:0000313" key="10">
    <source>
        <dbReference type="Proteomes" id="UP000696485"/>
    </source>
</evidence>
<evidence type="ECO:0000256" key="6">
    <source>
        <dbReference type="ARBA" id="ARBA00023242"/>
    </source>
</evidence>
<evidence type="ECO:0000256" key="7">
    <source>
        <dbReference type="SAM" id="MobiDB-lite"/>
    </source>
</evidence>
<dbReference type="Pfam" id="PF00533">
    <property type="entry name" value="BRCT"/>
    <property type="match status" value="1"/>
</dbReference>
<keyword evidence="5" id="KW-0234">DNA repair</keyword>
<evidence type="ECO:0000256" key="5">
    <source>
        <dbReference type="ARBA" id="ARBA00023204"/>
    </source>
</evidence>
<organism evidence="9 10">
    <name type="scientific">Podila minutissima</name>
    <dbReference type="NCBI Taxonomy" id="64525"/>
    <lineage>
        <taxon>Eukaryota</taxon>
        <taxon>Fungi</taxon>
        <taxon>Fungi incertae sedis</taxon>
        <taxon>Mucoromycota</taxon>
        <taxon>Mortierellomycotina</taxon>
        <taxon>Mortierellomycetes</taxon>
        <taxon>Mortierellales</taxon>
        <taxon>Mortierellaceae</taxon>
        <taxon>Podila</taxon>
    </lineage>
</organism>
<feature type="compositionally biased region" description="Basic and acidic residues" evidence="7">
    <location>
        <begin position="648"/>
        <end position="659"/>
    </location>
</feature>
<evidence type="ECO:0000256" key="3">
    <source>
        <dbReference type="ARBA" id="ARBA00022763"/>
    </source>
</evidence>
<feature type="compositionally biased region" description="Low complexity" evidence="7">
    <location>
        <begin position="676"/>
        <end position="686"/>
    </location>
</feature>
<feature type="compositionally biased region" description="Basic and acidic residues" evidence="7">
    <location>
        <begin position="535"/>
        <end position="544"/>
    </location>
</feature>
<dbReference type="PANTHER" id="PTHR47667:SF1">
    <property type="entry name" value="REGULATOR OF TY1 TRANSPOSITION PROTEIN 107"/>
    <property type="match status" value="1"/>
</dbReference>
<dbReference type="GO" id="GO:0003677">
    <property type="term" value="F:DNA binding"/>
    <property type="evidence" value="ECO:0007669"/>
    <property type="project" value="UniProtKB-KW"/>
</dbReference>
<accession>A0A9P5VKD6</accession>
<dbReference type="FunFam" id="3.40.50.10130:FF:000001">
    <property type="entry name" value="DNA excision repair protein ERCC-1"/>
    <property type="match status" value="1"/>
</dbReference>
<name>A0A9P5VKD6_9FUNG</name>
<evidence type="ECO:0000259" key="8">
    <source>
        <dbReference type="PROSITE" id="PS50172"/>
    </source>
</evidence>
<comment type="subcellular location">
    <subcellularLocation>
        <location evidence="1">Nucleus</location>
    </subcellularLocation>
</comment>
<gene>
    <name evidence="9" type="ORF">BG006_007354</name>
</gene>
<dbReference type="GO" id="GO:0005634">
    <property type="term" value="C:nucleus"/>
    <property type="evidence" value="ECO:0007669"/>
    <property type="project" value="UniProtKB-SubCell"/>
</dbReference>
<dbReference type="PROSITE" id="PS50172">
    <property type="entry name" value="BRCT"/>
    <property type="match status" value="4"/>
</dbReference>
<feature type="compositionally biased region" description="Low complexity" evidence="7">
    <location>
        <begin position="993"/>
        <end position="1011"/>
    </location>
</feature>
<feature type="compositionally biased region" description="Low complexity" evidence="7">
    <location>
        <begin position="1082"/>
        <end position="1107"/>
    </location>
</feature>
<feature type="domain" description="BRCT" evidence="8">
    <location>
        <begin position="36"/>
        <end position="136"/>
    </location>
</feature>
<dbReference type="Gene3D" id="3.40.50.10190">
    <property type="entry name" value="BRCT domain"/>
    <property type="match status" value="5"/>
</dbReference>
<feature type="compositionally biased region" description="Low complexity" evidence="7">
    <location>
        <begin position="570"/>
        <end position="585"/>
    </location>
</feature>
<keyword evidence="3" id="KW-0227">DNA damage</keyword>
<protein>
    <recommendedName>
        <fullName evidence="8">BRCT domain-containing protein</fullName>
    </recommendedName>
</protein>
<dbReference type="Pfam" id="PF16589">
    <property type="entry name" value="BRCT_2"/>
    <property type="match status" value="1"/>
</dbReference>
<dbReference type="Gene3D" id="1.10.150.20">
    <property type="entry name" value="5' to 3' exonuclease, C-terminal subdomain"/>
    <property type="match status" value="1"/>
</dbReference>
<feature type="compositionally biased region" description="Low complexity" evidence="7">
    <location>
        <begin position="1056"/>
        <end position="1065"/>
    </location>
</feature>
<feature type="region of interest" description="Disordered" evidence="7">
    <location>
        <begin position="1056"/>
        <end position="1133"/>
    </location>
</feature>
<dbReference type="GO" id="GO:0035361">
    <property type="term" value="C:Cul8-RING ubiquitin ligase complex"/>
    <property type="evidence" value="ECO:0007669"/>
    <property type="project" value="TreeGrafter"/>
</dbReference>
<feature type="region of interest" description="Disordered" evidence="7">
    <location>
        <begin position="500"/>
        <end position="605"/>
    </location>
</feature>
<dbReference type="Pfam" id="PF16770">
    <property type="entry name" value="RTT107_BRCT_5"/>
    <property type="match status" value="1"/>
</dbReference>
<comment type="caution">
    <text evidence="9">The sequence shown here is derived from an EMBL/GenBank/DDBJ whole genome shotgun (WGS) entry which is preliminary data.</text>
</comment>
<dbReference type="GO" id="GO:0006302">
    <property type="term" value="P:double-strand break repair"/>
    <property type="evidence" value="ECO:0007669"/>
    <property type="project" value="TreeGrafter"/>
</dbReference>
<dbReference type="GO" id="GO:0006310">
    <property type="term" value="P:DNA recombination"/>
    <property type="evidence" value="ECO:0007669"/>
    <property type="project" value="UniProtKB-ARBA"/>
</dbReference>
<dbReference type="CDD" id="cd22325">
    <property type="entry name" value="ERCC1_C-like"/>
    <property type="match status" value="1"/>
</dbReference>
<comment type="similarity">
    <text evidence="2">Belongs to the ERCC1/RAD10/SWI10 family.</text>
</comment>
<dbReference type="NCBIfam" id="TIGR00597">
    <property type="entry name" value="rad10"/>
    <property type="match status" value="1"/>
</dbReference>
<dbReference type="Pfam" id="PF12738">
    <property type="entry name" value="PTCB-BRCT"/>
    <property type="match status" value="2"/>
</dbReference>
<dbReference type="SMART" id="SM00292">
    <property type="entry name" value="BRCT"/>
    <property type="match status" value="6"/>
</dbReference>
<proteinExistence type="inferred from homology"/>
<reference evidence="9" key="1">
    <citation type="journal article" date="2020" name="Fungal Divers.">
        <title>Resolving the Mortierellaceae phylogeny through synthesis of multi-gene phylogenetics and phylogenomics.</title>
        <authorList>
            <person name="Vandepol N."/>
            <person name="Liber J."/>
            <person name="Desiro A."/>
            <person name="Na H."/>
            <person name="Kennedy M."/>
            <person name="Barry K."/>
            <person name="Grigoriev I.V."/>
            <person name="Miller A.N."/>
            <person name="O'Donnell K."/>
            <person name="Stajich J.E."/>
            <person name="Bonito G."/>
        </authorList>
    </citation>
    <scope>NUCLEOTIDE SEQUENCE</scope>
    <source>
        <strain evidence="9">NVP1</strain>
    </source>
</reference>
<dbReference type="InterPro" id="IPR053036">
    <property type="entry name" value="CellCycle_DNARepair_Reg"/>
</dbReference>
<evidence type="ECO:0000256" key="1">
    <source>
        <dbReference type="ARBA" id="ARBA00004123"/>
    </source>
</evidence>
<dbReference type="InterPro" id="IPR001357">
    <property type="entry name" value="BRCT_dom"/>
</dbReference>
<sequence>MSSPDNDRQGSIVLATQNSESEHLMQNTPTHSTIQVVDLLFNGVVFYVNPFLGAPRIAQLEEQLFKHGALKTPHSKLQDDSDWQSNTLKTTHIITEDYDFADYKHASARGIHIVTPEWVTRSIKHSAMQSPEFFSADPDMVFSGVVVATTGLPTYDRQVISDAVQDYGGSFERDINKNVTHLIALTTNGDKYNYVMEHPELDIKVVLPHWFQVCCNLKRRFPETIYLFPNPPLQDDNFDVQQDVIQTGAPQLFSNSVKTVAVFLNTPNPDGPQFLRGLNIIMARDLHILPELKRRFIERIEEAGGSVADEDDYSSDMIDIVICRFRIGSLYTQAAQDGKTVASADWLLHVLQTGTLPSPKASLLHYPIPNDPIAGMTEFVMTISNYTGPIREYLKRMIVAVGAVYKPTMSSRAAPEPTTHIICGNASGEKYEKGQEWNVKVVNHLWLEDCFQSWVLQSEAKPRYTIFPVHNQLSQVFGTKINPQEIDDWVEELAEKDLVKVEPEPEPEFAPIEPAETGSTGPDQPENDANLDKQVQGDDVERPVKIQPESPKKPTLQKHRKTTTDDDKSTSPPSKAVQSSSTKSTKTTEKDASPAPSTSAPGSVLVYSRQRGAALKASKALEQNAADMNTYQEERQNEKKALKKRKRVLLDDISISKDGDNDEEGDESENDMDIDSSTPSKKPASPTKKRRATRKGSTSGTPARSDDEEVNTSANSSREAISIDSPKAPSKRKRALVSAVAIKEPGDTSMSPLVEESKALKESKEPKELKTVKYLRTGISKDLTAKESKQLKALGIVEAKNVEDCTHIVAEHAARTEKFLSGIAQAKFIVRKEYLNACIDANEVLDENDYRLADPEGKQEYDVKLYEALDRAKSRKVFENCLIYISPSTQPKPTQLKPLVEIGGGKAVFLKRVDLKFLKEKIKASQLSESKDKEVSAGEDDDGTKEKETIVVISCEEDAEMWKQLQEVGARVYSKELILQGLILQQLDLGDTSSMSAPNNNPSNNGSTNEPKLFKVPTPEEMEERRRKLESEKPALFFKPKMSGFATNATKLATAHSSASSSTPAMRTPLIPNDSSQAPKIVNSQQVYENQQEQQTPLLQQQQPAQPRRTSVGQRPKTASSAQDDEFGFDDLDDIDFHDDDFLNLEDDASKSAGSAAPTPTIATTPLANVSQTASSSSSAVSSAAATPTAGICSATTTIAAAAATTVAPVFIPKSKSTIVVRASQRGNPLLQFIRNVPYEYGDIVPDYAVGLTSCILFLSIRYHRLHPEYIFNRIADLGKSYVLRVILILVDVDSHQQAIRELTRVGMANDLTVICAWSNEEAARYIETFKAYEHKAPDAIKERVENDYLSKLTDALTQIQSINKTDVVTLSSTFGVC</sequence>
<dbReference type="Gene3D" id="3.40.50.10130">
    <property type="match status" value="1"/>
</dbReference>
<dbReference type="PANTHER" id="PTHR47667">
    <property type="entry name" value="REGULATOR OF TY1 TRANSPOSITION PROTEIN 107"/>
    <property type="match status" value="1"/>
</dbReference>
<feature type="compositionally biased region" description="Basic and acidic residues" evidence="7">
    <location>
        <begin position="1023"/>
        <end position="1033"/>
    </location>
</feature>
<dbReference type="Pfam" id="PF03834">
    <property type="entry name" value="Rad10"/>
    <property type="match status" value="1"/>
</dbReference>
<feature type="region of interest" description="Disordered" evidence="7">
    <location>
        <begin position="626"/>
        <end position="732"/>
    </location>
</feature>
<evidence type="ECO:0000313" key="9">
    <source>
        <dbReference type="EMBL" id="KAF9329593.1"/>
    </source>
</evidence>
<dbReference type="CDD" id="cd18436">
    <property type="entry name" value="BRCT_BRC1_like_rpt2"/>
    <property type="match status" value="1"/>
</dbReference>
<keyword evidence="10" id="KW-1185">Reference proteome</keyword>
<dbReference type="CDD" id="cd18432">
    <property type="entry name" value="BRCT_PAXIP1_rpt6_like"/>
    <property type="match status" value="1"/>
</dbReference>
<dbReference type="InterPro" id="IPR036420">
    <property type="entry name" value="BRCT_dom_sf"/>
</dbReference>
<evidence type="ECO:0000256" key="2">
    <source>
        <dbReference type="ARBA" id="ARBA00008283"/>
    </source>
</evidence>
<feature type="region of interest" description="Disordered" evidence="7">
    <location>
        <begin position="993"/>
        <end position="1035"/>
    </location>
</feature>
<evidence type="ECO:0000256" key="4">
    <source>
        <dbReference type="ARBA" id="ARBA00023125"/>
    </source>
</evidence>
<keyword evidence="6" id="KW-0539">Nucleus</keyword>